<organism evidence="3">
    <name type="scientific">Naegleria gruberi</name>
    <name type="common">Amoeba</name>
    <dbReference type="NCBI Taxonomy" id="5762"/>
    <lineage>
        <taxon>Eukaryota</taxon>
        <taxon>Discoba</taxon>
        <taxon>Heterolobosea</taxon>
        <taxon>Tetramitia</taxon>
        <taxon>Eutetramitia</taxon>
        <taxon>Vahlkampfiidae</taxon>
        <taxon>Naegleria</taxon>
    </lineage>
</organism>
<accession>D2VXF8</accession>
<dbReference type="EMBL" id="GG738907">
    <property type="protein sequence ID" value="EFC38431.1"/>
    <property type="molecule type" value="Genomic_DNA"/>
</dbReference>
<feature type="region of interest" description="Disordered" evidence="1">
    <location>
        <begin position="49"/>
        <end position="80"/>
    </location>
</feature>
<sequence>MSKRARLYNLVNHDDDLSTCSSKNNYYYSEENQLDSRCVNYSLDIGNASEEECDGSATEDDHNPYLDSDDNEQEEEEQDLEYDIPLALRCDIHICQEEEKKHLNHH</sequence>
<feature type="compositionally biased region" description="Acidic residues" evidence="1">
    <location>
        <begin position="67"/>
        <end position="80"/>
    </location>
</feature>
<evidence type="ECO:0000313" key="2">
    <source>
        <dbReference type="EMBL" id="EFC38431.1"/>
    </source>
</evidence>
<gene>
    <name evidence="2" type="ORF">NAEGRDRAFT_73732</name>
</gene>
<dbReference type="KEGG" id="ngr:NAEGRDRAFT_73732"/>
<evidence type="ECO:0000256" key="1">
    <source>
        <dbReference type="SAM" id="MobiDB-lite"/>
    </source>
</evidence>
<reference evidence="2 3" key="1">
    <citation type="journal article" date="2010" name="Cell">
        <title>The genome of Naegleria gruberi illuminates early eukaryotic versatility.</title>
        <authorList>
            <person name="Fritz-Laylin L.K."/>
            <person name="Prochnik S.E."/>
            <person name="Ginger M.L."/>
            <person name="Dacks J.B."/>
            <person name="Carpenter M.L."/>
            <person name="Field M.C."/>
            <person name="Kuo A."/>
            <person name="Paredez A."/>
            <person name="Chapman J."/>
            <person name="Pham J."/>
            <person name="Shu S."/>
            <person name="Neupane R."/>
            <person name="Cipriano M."/>
            <person name="Mancuso J."/>
            <person name="Tu H."/>
            <person name="Salamov A."/>
            <person name="Lindquist E."/>
            <person name="Shapiro H."/>
            <person name="Lucas S."/>
            <person name="Grigoriev I.V."/>
            <person name="Cande W.Z."/>
            <person name="Fulton C."/>
            <person name="Rokhsar D.S."/>
            <person name="Dawson S.C."/>
        </authorList>
    </citation>
    <scope>NUCLEOTIDE SEQUENCE [LARGE SCALE GENOMIC DNA]</scope>
    <source>
        <strain evidence="2 3">NEG-M</strain>
    </source>
</reference>
<dbReference type="InParanoid" id="D2VXF8"/>
<feature type="compositionally biased region" description="Acidic residues" evidence="1">
    <location>
        <begin position="49"/>
        <end position="58"/>
    </location>
</feature>
<dbReference type="Proteomes" id="UP000006671">
    <property type="component" value="Unassembled WGS sequence"/>
</dbReference>
<dbReference type="RefSeq" id="XP_002671175.1">
    <property type="nucleotide sequence ID" value="XM_002671129.1"/>
</dbReference>
<dbReference type="VEuPathDB" id="AmoebaDB:NAEGRDRAFT_73732"/>
<name>D2VXF8_NAEGR</name>
<protein>
    <submittedName>
        <fullName evidence="2">Predicted protein</fullName>
    </submittedName>
</protein>
<evidence type="ECO:0000313" key="3">
    <source>
        <dbReference type="Proteomes" id="UP000006671"/>
    </source>
</evidence>
<proteinExistence type="predicted"/>
<keyword evidence="3" id="KW-1185">Reference proteome</keyword>
<dbReference type="AlphaFoldDB" id="D2VXF8"/>
<dbReference type="GeneID" id="8853910"/>